<dbReference type="CDD" id="cd03809">
    <property type="entry name" value="GT4_MtfB-like"/>
    <property type="match status" value="1"/>
</dbReference>
<dbReference type="KEGG" id="nmv:NITMOv2_3519"/>
<dbReference type="EMBL" id="CP011801">
    <property type="protein sequence ID" value="ALA59911.1"/>
    <property type="molecule type" value="Genomic_DNA"/>
</dbReference>
<reference evidence="4 5" key="1">
    <citation type="journal article" date="2015" name="Proc. Natl. Acad. Sci. U.S.A.">
        <title>Expanded metabolic versatility of ubiquitous nitrite-oxidizing bacteria from the genus Nitrospira.</title>
        <authorList>
            <person name="Koch H."/>
            <person name="Lucker S."/>
            <person name="Albertsen M."/>
            <person name="Kitzinger K."/>
            <person name="Herbold C."/>
            <person name="Spieck E."/>
            <person name="Nielsen P.H."/>
            <person name="Wagner M."/>
            <person name="Daims H."/>
        </authorList>
    </citation>
    <scope>NUCLEOTIDE SEQUENCE [LARGE SCALE GENOMIC DNA]</scope>
    <source>
        <strain evidence="4 5">NSP M-1</strain>
    </source>
</reference>
<feature type="domain" description="Glycosyltransferase subfamily 4-like N-terminal" evidence="3">
    <location>
        <begin position="15"/>
        <end position="167"/>
    </location>
</feature>
<dbReference type="EC" id="2.4.1.-" evidence="4"/>
<dbReference type="RefSeq" id="WP_053380849.1">
    <property type="nucleotide sequence ID" value="NZ_CP011801.1"/>
</dbReference>
<dbReference type="GO" id="GO:0009103">
    <property type="term" value="P:lipopolysaccharide biosynthetic process"/>
    <property type="evidence" value="ECO:0007669"/>
    <property type="project" value="TreeGrafter"/>
</dbReference>
<evidence type="ECO:0000259" key="2">
    <source>
        <dbReference type="Pfam" id="PF00534"/>
    </source>
</evidence>
<evidence type="ECO:0000259" key="3">
    <source>
        <dbReference type="Pfam" id="PF13439"/>
    </source>
</evidence>
<gene>
    <name evidence="4" type="ORF">NITMOv2_3519</name>
</gene>
<dbReference type="PANTHER" id="PTHR46401:SF2">
    <property type="entry name" value="GLYCOSYLTRANSFERASE WBBK-RELATED"/>
    <property type="match status" value="1"/>
</dbReference>
<sequence length="372" mass="41132">MRIGIDAAPIVGGEGGVGTHTTELLKAMVSHDKATEFFAYVPPGTADSVLRKGGWTSSPNVRWIEAGRWKVPWRARKDRLDLFHGPNFKMRAEGRCGGIVTIHDMWLDRAPEYSRKTFGQRWSFQRTRRTVWRARKVVTVSRFSAGEIAELYSLPAERIAVIPNGVSESFWPERNDEAMKGLRQRIGLGTEGFILFLGGADPRKNHTGFLAAAAKCREAWKGLSLVLVGDPAHRFGNYRDTAKAYGLESDIVCAGRVSPDVLRLLYSYARLFVFPSRYEGFGMPVLEAMACGAPTITSTTSALPEVAGGAALLAHPGDPEELAGLMSRVLTEEPLHKDLRMRGFVRAKEMTWHAAAVQTLSLYQDLCTGKHE</sequence>
<evidence type="ECO:0000313" key="4">
    <source>
        <dbReference type="EMBL" id="ALA59911.1"/>
    </source>
</evidence>
<dbReference type="STRING" id="42253.NITMOv2_3519"/>
<dbReference type="PANTHER" id="PTHR46401">
    <property type="entry name" value="GLYCOSYLTRANSFERASE WBBK-RELATED"/>
    <property type="match status" value="1"/>
</dbReference>
<feature type="domain" description="Glycosyl transferase family 1" evidence="2">
    <location>
        <begin position="189"/>
        <end position="341"/>
    </location>
</feature>
<dbReference type="Pfam" id="PF00534">
    <property type="entry name" value="Glycos_transf_1"/>
    <property type="match status" value="1"/>
</dbReference>
<dbReference type="Gene3D" id="3.40.50.2000">
    <property type="entry name" value="Glycogen Phosphorylase B"/>
    <property type="match status" value="2"/>
</dbReference>
<proteinExistence type="predicted"/>
<evidence type="ECO:0000256" key="1">
    <source>
        <dbReference type="ARBA" id="ARBA00022679"/>
    </source>
</evidence>
<evidence type="ECO:0000313" key="5">
    <source>
        <dbReference type="Proteomes" id="UP000069205"/>
    </source>
</evidence>
<keyword evidence="1 4" id="KW-0808">Transferase</keyword>
<protein>
    <submittedName>
        <fullName evidence="4">Putative Mannosyltransferase</fullName>
        <ecNumber evidence="4">2.4.1.-</ecNumber>
    </submittedName>
</protein>
<dbReference type="Pfam" id="PF13439">
    <property type="entry name" value="Glyco_transf_4"/>
    <property type="match status" value="1"/>
</dbReference>
<dbReference type="PATRIC" id="fig|42253.5.peg.3470"/>
<name>A0A0K2GG51_NITMO</name>
<organism evidence="4 5">
    <name type="scientific">Nitrospira moscoviensis</name>
    <dbReference type="NCBI Taxonomy" id="42253"/>
    <lineage>
        <taxon>Bacteria</taxon>
        <taxon>Pseudomonadati</taxon>
        <taxon>Nitrospirota</taxon>
        <taxon>Nitrospiria</taxon>
        <taxon>Nitrospirales</taxon>
        <taxon>Nitrospiraceae</taxon>
        <taxon>Nitrospira</taxon>
    </lineage>
</organism>
<dbReference type="AlphaFoldDB" id="A0A0K2GG51"/>
<keyword evidence="5" id="KW-1185">Reference proteome</keyword>
<accession>A0A0K2GG51</accession>
<dbReference type="InterPro" id="IPR001296">
    <property type="entry name" value="Glyco_trans_1"/>
</dbReference>
<keyword evidence="4" id="KW-0328">Glycosyltransferase</keyword>
<dbReference type="SUPFAM" id="SSF53756">
    <property type="entry name" value="UDP-Glycosyltransferase/glycogen phosphorylase"/>
    <property type="match status" value="1"/>
</dbReference>
<dbReference type="InterPro" id="IPR028098">
    <property type="entry name" value="Glyco_trans_4-like_N"/>
</dbReference>
<dbReference type="Proteomes" id="UP000069205">
    <property type="component" value="Chromosome"/>
</dbReference>
<dbReference type="GO" id="GO:0016757">
    <property type="term" value="F:glycosyltransferase activity"/>
    <property type="evidence" value="ECO:0007669"/>
    <property type="project" value="UniProtKB-KW"/>
</dbReference>